<proteinExistence type="predicted"/>
<gene>
    <name evidence="1" type="ORF">WAB15_17960</name>
</gene>
<dbReference type="EMBL" id="CP147982">
    <property type="protein sequence ID" value="WXK77732.1"/>
    <property type="molecule type" value="Genomic_DNA"/>
</dbReference>
<keyword evidence="2" id="KW-1185">Reference proteome</keyword>
<evidence type="ECO:0000313" key="1">
    <source>
        <dbReference type="EMBL" id="WXK77732.1"/>
    </source>
</evidence>
<organism evidence="1 2">
    <name type="scientific">Streptomyces sirii</name>
    <dbReference type="NCBI Taxonomy" id="3127701"/>
    <lineage>
        <taxon>Bacteria</taxon>
        <taxon>Bacillati</taxon>
        <taxon>Actinomycetota</taxon>
        <taxon>Actinomycetes</taxon>
        <taxon>Kitasatosporales</taxon>
        <taxon>Streptomycetaceae</taxon>
        <taxon>Streptomyces</taxon>
    </lineage>
</organism>
<name>A0ABZ2QW28_9ACTN</name>
<protein>
    <submittedName>
        <fullName evidence="1">Uncharacterized protein</fullName>
    </submittedName>
</protein>
<sequence>MCCPKPQARLILWPGRARYSGPSLELDMHSGSVPCLGVGDEVEFTMGGLPFPGPARTTRLPQARG</sequence>
<dbReference type="RefSeq" id="WP_407286878.1">
    <property type="nucleotide sequence ID" value="NZ_CP147982.1"/>
</dbReference>
<accession>A0ABZ2QW28</accession>
<evidence type="ECO:0000313" key="2">
    <source>
        <dbReference type="Proteomes" id="UP001626628"/>
    </source>
</evidence>
<dbReference type="Proteomes" id="UP001626628">
    <property type="component" value="Chromosome"/>
</dbReference>
<reference evidence="1 2" key="1">
    <citation type="submission" date="2024-03" db="EMBL/GenBank/DDBJ databases">
        <title>The complete genome of Streptomyces sirii sp.nov.</title>
        <authorList>
            <person name="Zakalyukina Y.V."/>
            <person name="Belik A.R."/>
            <person name="Biryukov M.V."/>
            <person name="Baturina O.A."/>
            <person name="Kabilov M.R."/>
        </authorList>
    </citation>
    <scope>NUCLEOTIDE SEQUENCE [LARGE SCALE GENOMIC DNA]</scope>
    <source>
        <strain evidence="1 2">BP-8</strain>
    </source>
</reference>